<dbReference type="Gene3D" id="1.10.357.10">
    <property type="entry name" value="Tetracycline Repressor, domain 2"/>
    <property type="match status" value="1"/>
</dbReference>
<dbReference type="Proteomes" id="UP000646244">
    <property type="component" value="Unassembled WGS sequence"/>
</dbReference>
<dbReference type="SUPFAM" id="SSF46689">
    <property type="entry name" value="Homeodomain-like"/>
    <property type="match status" value="1"/>
</dbReference>
<reference evidence="6" key="1">
    <citation type="journal article" date="2014" name="Int. J. Syst. Evol. Microbiol.">
        <title>Complete genome sequence of Corynebacterium casei LMG S-19264T (=DSM 44701T), isolated from a smear-ripened cheese.</title>
        <authorList>
            <consortium name="US DOE Joint Genome Institute (JGI-PGF)"/>
            <person name="Walter F."/>
            <person name="Albersmeier A."/>
            <person name="Kalinowski J."/>
            <person name="Ruckert C."/>
        </authorList>
    </citation>
    <scope>NUCLEOTIDE SEQUENCE</scope>
    <source>
        <strain evidence="6">JCM 4633</strain>
    </source>
</reference>
<evidence type="ECO:0000259" key="5">
    <source>
        <dbReference type="PROSITE" id="PS50977"/>
    </source>
</evidence>
<proteinExistence type="predicted"/>
<dbReference type="PROSITE" id="PS50977">
    <property type="entry name" value="HTH_TETR_2"/>
    <property type="match status" value="1"/>
</dbReference>
<keyword evidence="3" id="KW-0804">Transcription</keyword>
<gene>
    <name evidence="6" type="ORF">GCM10010507_58380</name>
</gene>
<organism evidence="6 7">
    <name type="scientific">Streptomyces cinnamoneus</name>
    <name type="common">Streptoverticillium cinnamoneum</name>
    <dbReference type="NCBI Taxonomy" id="53446"/>
    <lineage>
        <taxon>Bacteria</taxon>
        <taxon>Bacillati</taxon>
        <taxon>Actinomycetota</taxon>
        <taxon>Actinomycetes</taxon>
        <taxon>Kitasatosporales</taxon>
        <taxon>Streptomycetaceae</taxon>
        <taxon>Streptomyces</taxon>
        <taxon>Streptomyces cinnamoneus group</taxon>
    </lineage>
</organism>
<keyword evidence="1" id="KW-0805">Transcription regulation</keyword>
<evidence type="ECO:0000256" key="4">
    <source>
        <dbReference type="PROSITE-ProRule" id="PRU00335"/>
    </source>
</evidence>
<dbReference type="RefSeq" id="WP_190112938.1">
    <property type="nucleotide sequence ID" value="NZ_BMVB01000033.1"/>
</dbReference>
<dbReference type="SUPFAM" id="SSF48498">
    <property type="entry name" value="Tetracyclin repressor-like, C-terminal domain"/>
    <property type="match status" value="1"/>
</dbReference>
<protein>
    <submittedName>
        <fullName evidence="6">TetR family transcriptional regulator</fullName>
    </submittedName>
</protein>
<evidence type="ECO:0000313" key="6">
    <source>
        <dbReference type="EMBL" id="GHC71645.1"/>
    </source>
</evidence>
<sequence length="226" mass="23275">MDISSVVRATARRLLGELGAGGLSLEAVADGAGLAVAEVTGVFPHRDDLLTALLVDAYNESGAAMEQADQAAKDADAPTGARFLAAARALRTWSLGSPAEFALVYGSPVPGYHAPQDTVPPASRTPAVLAGIVRSALEAGELAPPRRAVPGPPLIRPEAAALFGSVPEAPFADVIERGIVLWSNLIGLLAFEVFARTHDSVLDQSDFFDFAIAVSAEGVGLAVPLD</sequence>
<dbReference type="EMBL" id="BMVB01000033">
    <property type="protein sequence ID" value="GHC71645.1"/>
    <property type="molecule type" value="Genomic_DNA"/>
</dbReference>
<evidence type="ECO:0000256" key="2">
    <source>
        <dbReference type="ARBA" id="ARBA00023125"/>
    </source>
</evidence>
<dbReference type="Pfam" id="PF13305">
    <property type="entry name" value="TetR_C_33"/>
    <property type="match status" value="1"/>
</dbReference>
<reference evidence="6" key="2">
    <citation type="submission" date="2020-09" db="EMBL/GenBank/DDBJ databases">
        <authorList>
            <person name="Sun Q."/>
            <person name="Ohkuma M."/>
        </authorList>
    </citation>
    <scope>NUCLEOTIDE SEQUENCE</scope>
    <source>
        <strain evidence="6">JCM 4633</strain>
    </source>
</reference>
<dbReference type="InterPro" id="IPR025996">
    <property type="entry name" value="MT1864/Rv1816-like_C"/>
</dbReference>
<evidence type="ECO:0000313" key="7">
    <source>
        <dbReference type="Proteomes" id="UP000646244"/>
    </source>
</evidence>
<dbReference type="AlphaFoldDB" id="A0A918U1Y1"/>
<keyword evidence="2 4" id="KW-0238">DNA-binding</keyword>
<name>A0A918U1Y1_STRCJ</name>
<dbReference type="InterPro" id="IPR036271">
    <property type="entry name" value="Tet_transcr_reg_TetR-rel_C_sf"/>
</dbReference>
<dbReference type="InterPro" id="IPR009057">
    <property type="entry name" value="Homeodomain-like_sf"/>
</dbReference>
<comment type="caution">
    <text evidence="6">The sequence shown here is derived from an EMBL/GenBank/DDBJ whole genome shotgun (WGS) entry which is preliminary data.</text>
</comment>
<evidence type="ECO:0000256" key="1">
    <source>
        <dbReference type="ARBA" id="ARBA00023015"/>
    </source>
</evidence>
<feature type="domain" description="HTH tetR-type" evidence="5">
    <location>
        <begin position="1"/>
        <end position="61"/>
    </location>
</feature>
<evidence type="ECO:0000256" key="3">
    <source>
        <dbReference type="ARBA" id="ARBA00023163"/>
    </source>
</evidence>
<dbReference type="GO" id="GO:0003677">
    <property type="term" value="F:DNA binding"/>
    <property type="evidence" value="ECO:0007669"/>
    <property type="project" value="UniProtKB-UniRule"/>
</dbReference>
<accession>A0A918U1Y1</accession>
<feature type="DNA-binding region" description="H-T-H motif" evidence="4">
    <location>
        <begin position="24"/>
        <end position="43"/>
    </location>
</feature>
<dbReference type="InterPro" id="IPR001647">
    <property type="entry name" value="HTH_TetR"/>
</dbReference>